<dbReference type="Gene3D" id="3.30.70.920">
    <property type="match status" value="1"/>
</dbReference>
<accession>A0A7W7I4K3</accession>
<dbReference type="AlphaFoldDB" id="A0A7W7I4K3"/>
<dbReference type="SUPFAM" id="SSF54909">
    <property type="entry name" value="Dimeric alpha+beta barrel"/>
    <property type="match status" value="1"/>
</dbReference>
<dbReference type="PROSITE" id="PS50956">
    <property type="entry name" value="HTH_ASNC_2"/>
    <property type="match status" value="1"/>
</dbReference>
<feature type="region of interest" description="Disordered" evidence="4">
    <location>
        <begin position="143"/>
        <end position="168"/>
    </location>
</feature>
<reference evidence="6 7" key="1">
    <citation type="submission" date="2020-08" db="EMBL/GenBank/DDBJ databases">
        <title>Sequencing the genomes of 1000 actinobacteria strains.</title>
        <authorList>
            <person name="Klenk H.-P."/>
        </authorList>
    </citation>
    <scope>NUCLEOTIDE SEQUENCE [LARGE SCALE GENOMIC DNA]</scope>
    <source>
        <strain evidence="6 7">DSM 43149</strain>
    </source>
</reference>
<organism evidence="6 7">
    <name type="scientific">Actinoplanes digitatis</name>
    <dbReference type="NCBI Taxonomy" id="1868"/>
    <lineage>
        <taxon>Bacteria</taxon>
        <taxon>Bacillati</taxon>
        <taxon>Actinomycetota</taxon>
        <taxon>Actinomycetes</taxon>
        <taxon>Micromonosporales</taxon>
        <taxon>Micromonosporaceae</taxon>
        <taxon>Actinoplanes</taxon>
    </lineage>
</organism>
<gene>
    <name evidence="6" type="ORF">BJ971_006872</name>
</gene>
<dbReference type="InterPro" id="IPR019888">
    <property type="entry name" value="Tscrpt_reg_AsnC-like"/>
</dbReference>
<dbReference type="PROSITE" id="PS00519">
    <property type="entry name" value="HTH_ASNC_1"/>
    <property type="match status" value="1"/>
</dbReference>
<dbReference type="InterPro" id="IPR036388">
    <property type="entry name" value="WH-like_DNA-bd_sf"/>
</dbReference>
<dbReference type="InterPro" id="IPR036390">
    <property type="entry name" value="WH_DNA-bd_sf"/>
</dbReference>
<dbReference type="FunFam" id="3.30.70.920:FF:000010">
    <property type="entry name" value="ArsR family transcriptional regulator"/>
    <property type="match status" value="1"/>
</dbReference>
<dbReference type="Proteomes" id="UP000578112">
    <property type="component" value="Unassembled WGS sequence"/>
</dbReference>
<proteinExistence type="predicted"/>
<name>A0A7W7I4K3_9ACTN</name>
<keyword evidence="1" id="KW-0805">Transcription regulation</keyword>
<keyword evidence="7" id="KW-1185">Reference proteome</keyword>
<dbReference type="CDD" id="cd00090">
    <property type="entry name" value="HTH_ARSR"/>
    <property type="match status" value="1"/>
</dbReference>
<dbReference type="InterPro" id="IPR019887">
    <property type="entry name" value="Tscrpt_reg_AsnC/Lrp_C"/>
</dbReference>
<dbReference type="PRINTS" id="PR00033">
    <property type="entry name" value="HTHASNC"/>
</dbReference>
<evidence type="ECO:0000256" key="4">
    <source>
        <dbReference type="SAM" id="MobiDB-lite"/>
    </source>
</evidence>
<dbReference type="InterPro" id="IPR019885">
    <property type="entry name" value="Tscrpt_reg_HTH_AsnC-type_CS"/>
</dbReference>
<protein>
    <submittedName>
        <fullName evidence="6">Lrp/AsnC family leucine-responsive transcriptional regulator</fullName>
    </submittedName>
</protein>
<evidence type="ECO:0000256" key="1">
    <source>
        <dbReference type="ARBA" id="ARBA00023015"/>
    </source>
</evidence>
<dbReference type="GO" id="GO:0005829">
    <property type="term" value="C:cytosol"/>
    <property type="evidence" value="ECO:0007669"/>
    <property type="project" value="TreeGrafter"/>
</dbReference>
<dbReference type="GO" id="GO:0043200">
    <property type="term" value="P:response to amino acid"/>
    <property type="evidence" value="ECO:0007669"/>
    <property type="project" value="TreeGrafter"/>
</dbReference>
<dbReference type="SMART" id="SM00344">
    <property type="entry name" value="HTH_ASNC"/>
    <property type="match status" value="1"/>
</dbReference>
<keyword evidence="2" id="KW-0238">DNA-binding</keyword>
<evidence type="ECO:0000313" key="6">
    <source>
        <dbReference type="EMBL" id="MBB4766316.1"/>
    </source>
</evidence>
<sequence>MPVDPTLDRTDWRLLAELQRDGRASYADLARVVAMSPSAVAERVRRLEEAGVIAGYRAAVDPERVGLQVMAFVRLRYPTGNYRPFHALLETTPEIIEAHHVTGEDCFVLKVLTRSMRHLEEVTGRISGLGAVTTSVVYSSPLPGRALSAGEPGQPPQANGGKLLSPED</sequence>
<dbReference type="Gene3D" id="1.10.10.10">
    <property type="entry name" value="Winged helix-like DNA-binding domain superfamily/Winged helix DNA-binding domain"/>
    <property type="match status" value="1"/>
</dbReference>
<dbReference type="PANTHER" id="PTHR30154:SF53">
    <property type="entry name" value="HTH-TYPE TRANSCRIPTIONAL REGULATOR LRPC"/>
    <property type="match status" value="1"/>
</dbReference>
<comment type="caution">
    <text evidence="6">The sequence shown here is derived from an EMBL/GenBank/DDBJ whole genome shotgun (WGS) entry which is preliminary data.</text>
</comment>
<dbReference type="RefSeq" id="WP_184997446.1">
    <property type="nucleotide sequence ID" value="NZ_BOMK01000085.1"/>
</dbReference>
<evidence type="ECO:0000256" key="2">
    <source>
        <dbReference type="ARBA" id="ARBA00023125"/>
    </source>
</evidence>
<dbReference type="Pfam" id="PF13404">
    <property type="entry name" value="HTH_AsnC-type"/>
    <property type="match status" value="1"/>
</dbReference>
<feature type="domain" description="HTH asnC-type" evidence="5">
    <location>
        <begin position="7"/>
        <end position="68"/>
    </location>
</feature>
<dbReference type="FunFam" id="1.10.10.10:FF:000186">
    <property type="entry name" value="AsnC family transcriptional regulator"/>
    <property type="match status" value="1"/>
</dbReference>
<evidence type="ECO:0000313" key="7">
    <source>
        <dbReference type="Proteomes" id="UP000578112"/>
    </source>
</evidence>
<keyword evidence="3" id="KW-0804">Transcription</keyword>
<dbReference type="InterPro" id="IPR000485">
    <property type="entry name" value="AsnC-type_HTH_dom"/>
</dbReference>
<dbReference type="SUPFAM" id="SSF46785">
    <property type="entry name" value="Winged helix' DNA-binding domain"/>
    <property type="match status" value="1"/>
</dbReference>
<dbReference type="Pfam" id="PF01037">
    <property type="entry name" value="AsnC_trans_reg"/>
    <property type="match status" value="1"/>
</dbReference>
<dbReference type="GO" id="GO:0043565">
    <property type="term" value="F:sequence-specific DNA binding"/>
    <property type="evidence" value="ECO:0007669"/>
    <property type="project" value="InterPro"/>
</dbReference>
<evidence type="ECO:0000259" key="5">
    <source>
        <dbReference type="PROSITE" id="PS50956"/>
    </source>
</evidence>
<dbReference type="InterPro" id="IPR011991">
    <property type="entry name" value="ArsR-like_HTH"/>
</dbReference>
<dbReference type="EMBL" id="JACHNH010000001">
    <property type="protein sequence ID" value="MBB4766316.1"/>
    <property type="molecule type" value="Genomic_DNA"/>
</dbReference>
<evidence type="ECO:0000256" key="3">
    <source>
        <dbReference type="ARBA" id="ARBA00023163"/>
    </source>
</evidence>
<dbReference type="PANTHER" id="PTHR30154">
    <property type="entry name" value="LEUCINE-RESPONSIVE REGULATORY PROTEIN"/>
    <property type="match status" value="1"/>
</dbReference>
<dbReference type="InterPro" id="IPR011008">
    <property type="entry name" value="Dimeric_a/b-barrel"/>
</dbReference>